<evidence type="ECO:0000313" key="2">
    <source>
        <dbReference type="EMBL" id="KPJ71414.1"/>
    </source>
</evidence>
<keyword evidence="1" id="KW-1133">Transmembrane helix</keyword>
<name>A0A0S7Y9U2_UNCT6</name>
<protein>
    <submittedName>
        <fullName evidence="2">Uncharacterized protein</fullName>
    </submittedName>
</protein>
<feature type="transmembrane region" description="Helical" evidence="1">
    <location>
        <begin position="177"/>
        <end position="198"/>
    </location>
</feature>
<accession>A0A0S7Y9U2</accession>
<feature type="transmembrane region" description="Helical" evidence="1">
    <location>
        <begin position="38"/>
        <end position="57"/>
    </location>
</feature>
<feature type="transmembrane region" description="Helical" evidence="1">
    <location>
        <begin position="7"/>
        <end position="26"/>
    </location>
</feature>
<evidence type="ECO:0000256" key="1">
    <source>
        <dbReference type="SAM" id="Phobius"/>
    </source>
</evidence>
<sequence length="208" mass="23441">MKQTLPLFIVFGCGFFMIIAFFIPLGGFQDVSQTFENWYTGVIAFFVFVGILNLVRVNTERIQKRTRDWQYSIILLIFLGIMMVAGFFIGGREGRLFLYLFDNFYIPLGATMFSLLAFFVASAAFRAFRARTPEATLLLIAAVIVMIGRVPVGYWIWHGFPSLVEWVMNVPNTAAKRGILFGADLGLISMALRVLLGIERSYMGGGKE</sequence>
<keyword evidence="1" id="KW-0812">Transmembrane</keyword>
<comment type="caution">
    <text evidence="2">The sequence shown here is derived from an EMBL/GenBank/DDBJ whole genome shotgun (WGS) entry which is preliminary data.</text>
</comment>
<proteinExistence type="predicted"/>
<feature type="transmembrane region" description="Helical" evidence="1">
    <location>
        <begin position="104"/>
        <end position="125"/>
    </location>
</feature>
<dbReference type="Proteomes" id="UP000051012">
    <property type="component" value="Unassembled WGS sequence"/>
</dbReference>
<gene>
    <name evidence="2" type="ORF">AMJ52_08610</name>
</gene>
<feature type="transmembrane region" description="Helical" evidence="1">
    <location>
        <begin position="137"/>
        <end position="157"/>
    </location>
</feature>
<keyword evidence="1" id="KW-0472">Membrane</keyword>
<organism evidence="2 3">
    <name type="scientific">candidate division TA06 bacterium DG_78</name>
    <dbReference type="NCBI Taxonomy" id="1703772"/>
    <lineage>
        <taxon>Bacteria</taxon>
        <taxon>Bacteria division TA06</taxon>
    </lineage>
</organism>
<dbReference type="EMBL" id="LJNI01000126">
    <property type="protein sequence ID" value="KPJ71414.1"/>
    <property type="molecule type" value="Genomic_DNA"/>
</dbReference>
<evidence type="ECO:0000313" key="3">
    <source>
        <dbReference type="Proteomes" id="UP000051012"/>
    </source>
</evidence>
<dbReference type="AlphaFoldDB" id="A0A0S7Y9U2"/>
<feature type="transmembrane region" description="Helical" evidence="1">
    <location>
        <begin position="69"/>
        <end position="89"/>
    </location>
</feature>
<reference evidence="2 3" key="1">
    <citation type="journal article" date="2015" name="Microbiome">
        <title>Genomic resolution of linkages in carbon, nitrogen, and sulfur cycling among widespread estuary sediment bacteria.</title>
        <authorList>
            <person name="Baker B.J."/>
            <person name="Lazar C.S."/>
            <person name="Teske A.P."/>
            <person name="Dick G.J."/>
        </authorList>
    </citation>
    <scope>NUCLEOTIDE SEQUENCE [LARGE SCALE GENOMIC DNA]</scope>
    <source>
        <strain evidence="2">DG_78</strain>
    </source>
</reference>